<evidence type="ECO:0000256" key="8">
    <source>
        <dbReference type="ARBA" id="ARBA00023277"/>
    </source>
</evidence>
<dbReference type="SUPFAM" id="SSF51445">
    <property type="entry name" value="(Trans)glycosidases"/>
    <property type="match status" value="1"/>
</dbReference>
<sequence length="1291" mass="139759">MKSQMIKRTLALSLALTLLLSSGLLPSRARAESSGINDPVTVYREDFANGKGAAIQAGGSALTLVTDKSFAGNEDGAALYVSNRTNNWDGADFRFADIGLTNGQTYTVTVAVYIDADTIVPDGAQIALQTVDSYGWLDGKNAISGGAITLTKEFTVDTAKDSAIRVQSNDAGAGVPFYIGDIHITGAASSGGEDPPREPALPFNTITFEEQSTGGFAGRSGTETLTITNEANHTDGGGYALKVEGRSETWHGPAIRIEKYVDKGHEYKISAWVKLISPERSQLQLSTQIGEGSSANYVVLAPKTIRVDDGWVLLEGNYRYNSVGNEFLTLYVESSSSKDASFYIDDISFEATGSGTVDIERDLIPIKDAYASNFLIGNAITAEDLEGIRFELLKMHHGLVTAGNAMKPDALQNTKGSFTFDSADAMVNQVLDAGMQMHGHVLVWHQQSPDWLNMNPDGSPLQREEALENLRTHIRTVMEHFGDRVISWDVVNEAMNDNPTNPTDWENALRKSPWYQAIGPDYLEQAFLAAREVLDDHPDWNIKLYYNDYNDDNRNKATAIYSMVKELNEKYAETHPGKLLVDGIGMQGHYSINTNPENVRLSLEQFISLGVEVGVTELDIQAGSDYQLSEKQAEAQGYLYAQLMQLYKEHSEQISRVTFWGQDDGTSWRASSNPLLFDKNLQAKPAYYAVIDPAKFIAEHQPDSSEARQSTAKYATPVLDGVADAIWNDTPAVPINQYQTAWQGASGTARVLWDDENLYVLIQVNDAQLDKTNTNAWEQDSVEIFLDENNARTTFYQADDGQYRINFDNEASFNPDSLSEGFVSATKISGSSYTVEAKLPFKTVSPANQMKIGFDLQINDAKDGARQSVAAWNDTTGNGYQDTSVYGVLTLIGKPGSTPGSGGSDGGNNNNGSGNSNTASPSNPSASSSENVLLQNGNVIIQPVITTSAKQAKAVISASLLNKAVAQAKMSGTKTLTIELPAQADVDSYELELPEQSLKALGDFGLLIITDYAELDIPANSLQSDPDSEGALRIRIGRATLSDLSADEHAYIGDRPTFGFMLEYGGETVTTLERPVVVKLPYTLTAVDQEHPERLVVWFISQEAGMQTTPIVNSRFNQATNQIVFETDKLGNYATAYIPPAFNDVQPAHWAGQAIGAMTARSVLTGNDSGSFSPAQAVTSSEFAAALVHALGLNAQEAAAFAALSNDAVITRQDMFVLTAQALAAAGIKQSSDTQLATYSDAASVPEYARDSAAALISLGIINGKNRQLAPQDALTRAEAAVILYRVWSRL</sequence>
<feature type="domain" description="SLH" evidence="15">
    <location>
        <begin position="1236"/>
        <end position="1291"/>
    </location>
</feature>
<keyword evidence="10 12" id="KW-0624">Polysaccharide degradation</keyword>
<evidence type="ECO:0000256" key="9">
    <source>
        <dbReference type="ARBA" id="ARBA00023295"/>
    </source>
</evidence>
<dbReference type="GO" id="GO:0031176">
    <property type="term" value="F:endo-1,4-beta-xylanase activity"/>
    <property type="evidence" value="ECO:0007669"/>
    <property type="project" value="UniProtKB-EC"/>
</dbReference>
<evidence type="ECO:0000259" key="16">
    <source>
        <dbReference type="PROSITE" id="PS51760"/>
    </source>
</evidence>
<evidence type="ECO:0000256" key="6">
    <source>
        <dbReference type="ARBA" id="ARBA00022737"/>
    </source>
</evidence>
<evidence type="ECO:0000256" key="13">
    <source>
        <dbReference type="SAM" id="MobiDB-lite"/>
    </source>
</evidence>
<keyword evidence="6" id="KW-0677">Repeat</keyword>
<evidence type="ECO:0000256" key="5">
    <source>
        <dbReference type="ARBA" id="ARBA00022729"/>
    </source>
</evidence>
<keyword evidence="7 12" id="KW-0378">Hydrolase</keyword>
<dbReference type="Proteomes" id="UP000678895">
    <property type="component" value="Unassembled WGS sequence"/>
</dbReference>
<evidence type="ECO:0000313" key="17">
    <source>
        <dbReference type="EMBL" id="GIO44861.1"/>
    </source>
</evidence>
<dbReference type="PROSITE" id="PS51272">
    <property type="entry name" value="SLH"/>
    <property type="match status" value="2"/>
</dbReference>
<dbReference type="SUPFAM" id="SSF49344">
    <property type="entry name" value="CBD9-like"/>
    <property type="match status" value="1"/>
</dbReference>
<evidence type="ECO:0000256" key="1">
    <source>
        <dbReference type="ARBA" id="ARBA00000681"/>
    </source>
</evidence>
<dbReference type="InterPro" id="IPR001000">
    <property type="entry name" value="GH10_dom"/>
</dbReference>
<dbReference type="InterPro" id="IPR003305">
    <property type="entry name" value="CenC_carb-bd"/>
</dbReference>
<accession>A0A920CLB4</accession>
<feature type="compositionally biased region" description="Low complexity" evidence="13">
    <location>
        <begin position="907"/>
        <end position="929"/>
    </location>
</feature>
<dbReference type="InterPro" id="IPR031158">
    <property type="entry name" value="GH10_AS"/>
</dbReference>
<evidence type="ECO:0000256" key="11">
    <source>
        <dbReference type="PROSITE-ProRule" id="PRU10061"/>
    </source>
</evidence>
<feature type="active site" description="Nucleophile" evidence="11">
    <location>
        <position position="617"/>
    </location>
</feature>
<keyword evidence="4" id="KW-0858">Xylan degradation</keyword>
<dbReference type="EMBL" id="BORS01000024">
    <property type="protein sequence ID" value="GIO44861.1"/>
    <property type="molecule type" value="Genomic_DNA"/>
</dbReference>
<dbReference type="InterPro" id="IPR044846">
    <property type="entry name" value="GH10"/>
</dbReference>
<comment type="similarity">
    <text evidence="3 12">Belongs to the glycosyl hydrolase 10 (cellulase F) family.</text>
</comment>
<dbReference type="InterPro" id="IPR008979">
    <property type="entry name" value="Galactose-bd-like_sf"/>
</dbReference>
<feature type="region of interest" description="Disordered" evidence="13">
    <location>
        <begin position="896"/>
        <end position="930"/>
    </location>
</feature>
<dbReference type="GO" id="GO:0045493">
    <property type="term" value="P:xylan catabolic process"/>
    <property type="evidence" value="ECO:0007669"/>
    <property type="project" value="UniProtKB-KW"/>
</dbReference>
<dbReference type="CDD" id="cd00005">
    <property type="entry name" value="CBM9_like_1"/>
    <property type="match status" value="1"/>
</dbReference>
<dbReference type="SUPFAM" id="SSF49785">
    <property type="entry name" value="Galactose-binding domain-like"/>
    <property type="match status" value="2"/>
</dbReference>
<comment type="pathway">
    <text evidence="2">Glycan degradation; xylan degradation.</text>
</comment>
<keyword evidence="8 12" id="KW-0119">Carbohydrate metabolism</keyword>
<dbReference type="PROSITE" id="PS51760">
    <property type="entry name" value="GH10_2"/>
    <property type="match status" value="1"/>
</dbReference>
<dbReference type="Pfam" id="PF00395">
    <property type="entry name" value="SLH"/>
    <property type="match status" value="2"/>
</dbReference>
<dbReference type="EC" id="3.2.1.8" evidence="12"/>
<dbReference type="Gene3D" id="2.60.40.1190">
    <property type="match status" value="1"/>
</dbReference>
<keyword evidence="18" id="KW-1185">Reference proteome</keyword>
<dbReference type="Gene3D" id="3.20.20.80">
    <property type="entry name" value="Glycosidases"/>
    <property type="match status" value="1"/>
</dbReference>
<dbReference type="Pfam" id="PF02018">
    <property type="entry name" value="CBM_4_9"/>
    <property type="match status" value="2"/>
</dbReference>
<feature type="domain" description="GH10" evidence="16">
    <location>
        <begin position="360"/>
        <end position="693"/>
    </location>
</feature>
<evidence type="ECO:0000256" key="4">
    <source>
        <dbReference type="ARBA" id="ARBA00022651"/>
    </source>
</evidence>
<dbReference type="PANTHER" id="PTHR31490:SF88">
    <property type="entry name" value="BETA-XYLANASE"/>
    <property type="match status" value="1"/>
</dbReference>
<name>A0A920CLB4_9BACL</name>
<dbReference type="InterPro" id="IPR017853">
    <property type="entry name" value="GH"/>
</dbReference>
<evidence type="ECO:0000256" key="14">
    <source>
        <dbReference type="SAM" id="SignalP"/>
    </source>
</evidence>
<evidence type="ECO:0000256" key="10">
    <source>
        <dbReference type="ARBA" id="ARBA00023326"/>
    </source>
</evidence>
<dbReference type="PRINTS" id="PR00134">
    <property type="entry name" value="GLHYDRLASE10"/>
</dbReference>
<gene>
    <name evidence="17" type="ORF">J41TS4_46190</name>
</gene>
<dbReference type="PANTHER" id="PTHR31490">
    <property type="entry name" value="GLYCOSYL HYDROLASE"/>
    <property type="match status" value="1"/>
</dbReference>
<proteinExistence type="inferred from homology"/>
<keyword evidence="9 12" id="KW-0326">Glycosidase</keyword>
<comment type="caution">
    <text evidence="17">The sequence shown here is derived from an EMBL/GenBank/DDBJ whole genome shotgun (WGS) entry which is preliminary data.</text>
</comment>
<organism evidence="17 18">
    <name type="scientific">Paenibacillus apis</name>
    <dbReference type="NCBI Taxonomy" id="1792174"/>
    <lineage>
        <taxon>Bacteria</taxon>
        <taxon>Bacillati</taxon>
        <taxon>Bacillota</taxon>
        <taxon>Bacilli</taxon>
        <taxon>Bacillales</taxon>
        <taxon>Paenibacillaceae</taxon>
        <taxon>Paenibacillus</taxon>
    </lineage>
</organism>
<feature type="signal peptide" evidence="14">
    <location>
        <begin position="1"/>
        <end position="31"/>
    </location>
</feature>
<comment type="catalytic activity">
    <reaction evidence="1 12">
        <text>Endohydrolysis of (1-&gt;4)-beta-D-xylosidic linkages in xylans.</text>
        <dbReference type="EC" id="3.2.1.8"/>
    </reaction>
</comment>
<keyword evidence="5 14" id="KW-0732">Signal</keyword>
<evidence type="ECO:0000256" key="3">
    <source>
        <dbReference type="ARBA" id="ARBA00007495"/>
    </source>
</evidence>
<dbReference type="GO" id="GO:0030246">
    <property type="term" value="F:carbohydrate binding"/>
    <property type="evidence" value="ECO:0007669"/>
    <property type="project" value="InterPro"/>
</dbReference>
<dbReference type="InterPro" id="IPR001119">
    <property type="entry name" value="SLH_dom"/>
</dbReference>
<reference evidence="17" key="1">
    <citation type="submission" date="2021-03" db="EMBL/GenBank/DDBJ databases">
        <title>Antimicrobial resistance genes in bacteria isolated from Japanese honey, and their potential for conferring macrolide and lincosamide resistance in the American foulbrood pathogen Paenibacillus larvae.</title>
        <authorList>
            <person name="Okamoto M."/>
            <person name="Kumagai M."/>
            <person name="Kanamori H."/>
            <person name="Takamatsu D."/>
        </authorList>
    </citation>
    <scope>NUCLEOTIDE SEQUENCE</scope>
    <source>
        <strain evidence="17">J41TS4</strain>
    </source>
</reference>
<dbReference type="Pfam" id="PF00331">
    <property type="entry name" value="Glyco_hydro_10"/>
    <property type="match status" value="1"/>
</dbReference>
<feature type="chain" id="PRO_5037402908" description="Beta-xylanase" evidence="14">
    <location>
        <begin position="32"/>
        <end position="1291"/>
    </location>
</feature>
<feature type="domain" description="SLH" evidence="15">
    <location>
        <begin position="1138"/>
        <end position="1201"/>
    </location>
</feature>
<dbReference type="Pfam" id="PF06452">
    <property type="entry name" value="CBM9_1"/>
    <property type="match status" value="1"/>
</dbReference>
<dbReference type="Gene3D" id="2.60.120.260">
    <property type="entry name" value="Galactose-binding domain-like"/>
    <property type="match status" value="2"/>
</dbReference>
<dbReference type="PROSITE" id="PS00591">
    <property type="entry name" value="GH10_1"/>
    <property type="match status" value="1"/>
</dbReference>
<evidence type="ECO:0000256" key="7">
    <source>
        <dbReference type="ARBA" id="ARBA00022801"/>
    </source>
</evidence>
<evidence type="ECO:0000259" key="15">
    <source>
        <dbReference type="PROSITE" id="PS51272"/>
    </source>
</evidence>
<evidence type="ECO:0000256" key="12">
    <source>
        <dbReference type="RuleBase" id="RU361174"/>
    </source>
</evidence>
<protein>
    <recommendedName>
        <fullName evidence="12">Beta-xylanase</fullName>
        <ecNumber evidence="12">3.2.1.8</ecNumber>
    </recommendedName>
</protein>
<evidence type="ECO:0000256" key="2">
    <source>
        <dbReference type="ARBA" id="ARBA00004851"/>
    </source>
</evidence>
<evidence type="ECO:0000313" key="18">
    <source>
        <dbReference type="Proteomes" id="UP000678895"/>
    </source>
</evidence>
<dbReference type="SMART" id="SM00633">
    <property type="entry name" value="Glyco_10"/>
    <property type="match status" value="1"/>
</dbReference>
<dbReference type="InterPro" id="IPR010502">
    <property type="entry name" value="Carb-bd_dom_fam9"/>
</dbReference>